<organism evidence="2 3">
    <name type="scientific">Amblyomma americanum</name>
    <name type="common">Lone star tick</name>
    <dbReference type="NCBI Taxonomy" id="6943"/>
    <lineage>
        <taxon>Eukaryota</taxon>
        <taxon>Metazoa</taxon>
        <taxon>Ecdysozoa</taxon>
        <taxon>Arthropoda</taxon>
        <taxon>Chelicerata</taxon>
        <taxon>Arachnida</taxon>
        <taxon>Acari</taxon>
        <taxon>Parasitiformes</taxon>
        <taxon>Ixodida</taxon>
        <taxon>Ixodoidea</taxon>
        <taxon>Ixodidae</taxon>
        <taxon>Amblyomminae</taxon>
        <taxon>Amblyomma</taxon>
    </lineage>
</organism>
<protein>
    <submittedName>
        <fullName evidence="2">Uncharacterized protein</fullName>
    </submittedName>
</protein>
<evidence type="ECO:0000313" key="2">
    <source>
        <dbReference type="EMBL" id="KAK8759041.1"/>
    </source>
</evidence>
<evidence type="ECO:0000256" key="1">
    <source>
        <dbReference type="SAM" id="MobiDB-lite"/>
    </source>
</evidence>
<gene>
    <name evidence="2" type="ORF">V5799_003327</name>
</gene>
<comment type="caution">
    <text evidence="2">The sequence shown here is derived from an EMBL/GenBank/DDBJ whole genome shotgun (WGS) entry which is preliminary data.</text>
</comment>
<name>A0AAQ4D9A1_AMBAM</name>
<evidence type="ECO:0000313" key="3">
    <source>
        <dbReference type="Proteomes" id="UP001321473"/>
    </source>
</evidence>
<accession>A0AAQ4D9A1</accession>
<feature type="region of interest" description="Disordered" evidence="1">
    <location>
        <begin position="1"/>
        <end position="74"/>
    </location>
</feature>
<dbReference type="Proteomes" id="UP001321473">
    <property type="component" value="Unassembled WGS sequence"/>
</dbReference>
<sequence length="74" mass="7925">MFSVHQCGRIVDRRGKRRRWQHGGGEGSPTATSARQRGSYGGIRDHHKRRNGGIGGEGSGTKNAARGCSGSFKS</sequence>
<proteinExistence type="predicted"/>
<dbReference type="AlphaFoldDB" id="A0AAQ4D9A1"/>
<reference evidence="2 3" key="1">
    <citation type="journal article" date="2023" name="Arcadia Sci">
        <title>De novo assembly of a long-read Amblyomma americanum tick genome.</title>
        <authorList>
            <person name="Chou S."/>
            <person name="Poskanzer K.E."/>
            <person name="Rollins M."/>
            <person name="Thuy-Boun P.S."/>
        </authorList>
    </citation>
    <scope>NUCLEOTIDE SEQUENCE [LARGE SCALE GENOMIC DNA]</scope>
    <source>
        <strain evidence="2">F_SG_1</strain>
        <tissue evidence="2">Salivary glands</tissue>
    </source>
</reference>
<dbReference type="EMBL" id="JARKHS020033486">
    <property type="protein sequence ID" value="KAK8759041.1"/>
    <property type="molecule type" value="Genomic_DNA"/>
</dbReference>
<keyword evidence="3" id="KW-1185">Reference proteome</keyword>